<dbReference type="InterPro" id="IPR051554">
    <property type="entry name" value="Acetyltransferase_Eis"/>
</dbReference>
<dbReference type="InterPro" id="IPR036527">
    <property type="entry name" value="SCP2_sterol-bd_dom_sf"/>
</dbReference>
<gene>
    <name evidence="1" type="ORF">CBF32_01735</name>
</gene>
<dbReference type="OrthoDB" id="9768284at2"/>
<reference evidence="1 2" key="1">
    <citation type="submission" date="2017-05" db="EMBL/GenBank/DDBJ databases">
        <title>Vagococcus spp. assemblies.</title>
        <authorList>
            <person name="Gulvik C.A."/>
        </authorList>
    </citation>
    <scope>NUCLEOTIDE SEQUENCE [LARGE SCALE GENOMIC DNA]</scope>
    <source>
        <strain evidence="1 2">NCFB 2497</strain>
    </source>
</reference>
<dbReference type="Proteomes" id="UP000288197">
    <property type="component" value="Unassembled WGS sequence"/>
</dbReference>
<dbReference type="Pfam" id="PF13530">
    <property type="entry name" value="SCP2_2"/>
    <property type="match status" value="1"/>
</dbReference>
<dbReference type="SUPFAM" id="SSF55729">
    <property type="entry name" value="Acyl-CoA N-acyltransferases (Nat)"/>
    <property type="match status" value="1"/>
</dbReference>
<dbReference type="PANTHER" id="PTHR37817:SF1">
    <property type="entry name" value="N-ACETYLTRANSFERASE EIS"/>
    <property type="match status" value="1"/>
</dbReference>
<protein>
    <submittedName>
        <fullName evidence="1">Uncharacterized protein</fullName>
    </submittedName>
</protein>
<dbReference type="RefSeq" id="WP_114288666.1">
    <property type="nucleotide sequence ID" value="NZ_JAFLWL010000031.1"/>
</dbReference>
<dbReference type="PROSITE" id="PS51186">
    <property type="entry name" value="GNAT"/>
    <property type="match status" value="1"/>
</dbReference>
<dbReference type="EMBL" id="NGJX01000001">
    <property type="protein sequence ID" value="RSU05743.1"/>
    <property type="molecule type" value="Genomic_DNA"/>
</dbReference>
<dbReference type="Gene3D" id="3.30.1050.10">
    <property type="entry name" value="SCP2 sterol-binding domain"/>
    <property type="match status" value="1"/>
</dbReference>
<comment type="caution">
    <text evidence="1">The sequence shown here is derived from an EMBL/GenBank/DDBJ whole genome shotgun (WGS) entry which is preliminary data.</text>
</comment>
<dbReference type="GO" id="GO:0034069">
    <property type="term" value="F:aminoglycoside N-acetyltransferase activity"/>
    <property type="evidence" value="ECO:0007669"/>
    <property type="project" value="TreeGrafter"/>
</dbReference>
<evidence type="ECO:0000313" key="1">
    <source>
        <dbReference type="EMBL" id="RSU05743.1"/>
    </source>
</evidence>
<dbReference type="Gene3D" id="3.40.630.30">
    <property type="match status" value="2"/>
</dbReference>
<dbReference type="InterPro" id="IPR016181">
    <property type="entry name" value="Acyl_CoA_acyltransferase"/>
</dbReference>
<dbReference type="InterPro" id="IPR025559">
    <property type="entry name" value="Eis_dom"/>
</dbReference>
<name>A0A369B0L5_9ENTE</name>
<dbReference type="SUPFAM" id="SSF55718">
    <property type="entry name" value="SCP-like"/>
    <property type="match status" value="1"/>
</dbReference>
<dbReference type="AlphaFoldDB" id="A0A369B0L5"/>
<dbReference type="GeneID" id="63145365"/>
<keyword evidence="2" id="KW-1185">Reference proteome</keyword>
<evidence type="ECO:0000313" key="2">
    <source>
        <dbReference type="Proteomes" id="UP000288197"/>
    </source>
</evidence>
<sequence length="393" mass="45837">MIKKVTDKKDIEKVHELGSYAFNMEHTEEQKQAYIEKNKFIDNYVDEVDGEVLSQIVSYPFEVTIKGQVMKMSGIGDVASYPETRGSGGIRNIFSTIFKDLHENGTELSYLAPFSQPFYRKFGYETVFDSEEIRIPKAVITQIKPEKKGKIKRVKWEDEDTKVILKEIYRDTLEKVHGSVIREDYWWHYTMIKKQKRVAICYDDNNMPQGYLIYGLVGAREFQIFEMAYCNSFALRKLMSFVSSHSGSFNEFVSTNLPDKAVLELFTEISGITRKTYSYMMVKIVNFKQFIEKYPFKEVEKEADFYVEIQDDSCEWNNGIFHLVIKNGNATCEKVTEAKKIDYSGSIQHFTQVFMGRLTLEKAVWLELIDEKTEGSNLSELIDSVTPRMYDYF</sequence>
<dbReference type="Pfam" id="PF17668">
    <property type="entry name" value="Acetyltransf_17"/>
    <property type="match status" value="1"/>
</dbReference>
<dbReference type="GO" id="GO:0030649">
    <property type="term" value="P:aminoglycoside antibiotic catabolic process"/>
    <property type="evidence" value="ECO:0007669"/>
    <property type="project" value="TreeGrafter"/>
</dbReference>
<dbReference type="Pfam" id="PF13527">
    <property type="entry name" value="Acetyltransf_9"/>
    <property type="match status" value="1"/>
</dbReference>
<organism evidence="1 2">
    <name type="scientific">Vagococcus fluvialis</name>
    <dbReference type="NCBI Taxonomy" id="2738"/>
    <lineage>
        <taxon>Bacteria</taxon>
        <taxon>Bacillati</taxon>
        <taxon>Bacillota</taxon>
        <taxon>Bacilli</taxon>
        <taxon>Lactobacillales</taxon>
        <taxon>Enterococcaceae</taxon>
        <taxon>Vagococcus</taxon>
    </lineage>
</organism>
<dbReference type="InterPro" id="IPR041380">
    <property type="entry name" value="Acetyltransf_17"/>
</dbReference>
<proteinExistence type="predicted"/>
<dbReference type="InterPro" id="IPR000182">
    <property type="entry name" value="GNAT_dom"/>
</dbReference>
<dbReference type="PANTHER" id="PTHR37817">
    <property type="entry name" value="N-ACETYLTRANSFERASE EIS"/>
    <property type="match status" value="1"/>
</dbReference>
<accession>A0A369B0L5</accession>